<dbReference type="eggNOG" id="COG5449">
    <property type="taxonomic scope" value="Bacteria"/>
</dbReference>
<accession>X7ELW0</accession>
<organism evidence="2 3">
    <name type="scientific">Roseivivax halodurans JCM 10272</name>
    <dbReference type="NCBI Taxonomy" id="1449350"/>
    <lineage>
        <taxon>Bacteria</taxon>
        <taxon>Pseudomonadati</taxon>
        <taxon>Pseudomonadota</taxon>
        <taxon>Alphaproteobacteria</taxon>
        <taxon>Rhodobacterales</taxon>
        <taxon>Roseobacteraceae</taxon>
        <taxon>Roseivivax</taxon>
    </lineage>
</organism>
<comment type="caution">
    <text evidence="2">The sequence shown here is derived from an EMBL/GenBank/DDBJ whole genome shotgun (WGS) entry which is preliminary data.</text>
</comment>
<dbReference type="InterPro" id="IPR018964">
    <property type="entry name" value="Phage_phiJL001_Gp84_C"/>
</dbReference>
<evidence type="ECO:0000313" key="2">
    <source>
        <dbReference type="EMBL" id="ETX16171.1"/>
    </source>
</evidence>
<gene>
    <name evidence="2" type="ORF">OCH239_08410</name>
</gene>
<protein>
    <submittedName>
        <fullName evidence="2">Gene transfer agent protein</fullName>
    </submittedName>
</protein>
<dbReference type="STRING" id="1449350.OCH239_08410"/>
<dbReference type="EMBL" id="JALZ01000002">
    <property type="protein sequence ID" value="ETX16171.1"/>
    <property type="molecule type" value="Genomic_DNA"/>
</dbReference>
<dbReference type="PATRIC" id="fig|1449350.3.peg.729"/>
<dbReference type="Proteomes" id="UP000022447">
    <property type="component" value="Unassembled WGS sequence"/>
</dbReference>
<dbReference type="NCBIfam" id="TIGR02218">
    <property type="entry name" value="phg_TIGR02218"/>
    <property type="match status" value="1"/>
</dbReference>
<proteinExistence type="predicted"/>
<name>X7ELW0_9RHOB</name>
<dbReference type="Pfam" id="PF09931">
    <property type="entry name" value="Phage_phiJL001_Gp84_N"/>
    <property type="match status" value="1"/>
</dbReference>
<reference evidence="2 3" key="1">
    <citation type="submission" date="2014-01" db="EMBL/GenBank/DDBJ databases">
        <title>Roseivivax halodurans JCM 10272 Genome Sequencing.</title>
        <authorList>
            <person name="Lai Q."/>
            <person name="Li G."/>
            <person name="Shao Z."/>
        </authorList>
    </citation>
    <scope>NUCLEOTIDE SEQUENCE [LARGE SCALE GENOMIC DNA]</scope>
    <source>
        <strain evidence="2 3">JCM 10272</strain>
    </source>
</reference>
<dbReference type="RefSeq" id="WP_037258765.1">
    <property type="nucleotide sequence ID" value="NZ_JALZ01000002.1"/>
</dbReference>
<feature type="domain" description="Bacteriophage phiJL001 Gp84 C-terminal" evidence="1">
    <location>
        <begin position="193"/>
        <end position="275"/>
    </location>
</feature>
<evidence type="ECO:0000313" key="3">
    <source>
        <dbReference type="Proteomes" id="UP000022447"/>
    </source>
</evidence>
<dbReference type="OrthoDB" id="1633386at2"/>
<keyword evidence="3" id="KW-1185">Reference proteome</keyword>
<dbReference type="AlphaFoldDB" id="X7ELW0"/>
<evidence type="ECO:0000259" key="1">
    <source>
        <dbReference type="Pfam" id="PF09356"/>
    </source>
</evidence>
<dbReference type="Pfam" id="PF09356">
    <property type="entry name" value="Phage_BR0599"/>
    <property type="match status" value="1"/>
</dbReference>
<dbReference type="InterPro" id="IPR011928">
    <property type="entry name" value="Phage_phiJL001_Gp84"/>
</dbReference>
<sequence length="293" mass="31513">MTEAALHAHLATGTTTVARAWGVTRRDGRTFGFTDHDRDLSFGGQTYRAGTGLTALALQQGNGLSVDNTEAMGALTDDAITEADIAAGRFDGAEVLAWLVDWSAPAARKLLFRGHIGEIRREDGAFHAELRGLGEALNRPIGRVYQAPCTAVLGDASCRVDMSAGGFRREAEIARISEGRLFELGPLADSEPGWFVRGRLDVLDGEGAGLFSAIKRDSLAGNSRILELWEPIRAPITPGDRVRLTAGCDKRFETCRAKFGNAINFQGFPDIPGEDWLTVHPAQSKAHAGGSRR</sequence>